<organism evidence="5">
    <name type="scientific">Naegleria gruberi</name>
    <name type="common">Amoeba</name>
    <dbReference type="NCBI Taxonomy" id="5762"/>
    <lineage>
        <taxon>Eukaryota</taxon>
        <taxon>Discoba</taxon>
        <taxon>Heterolobosea</taxon>
        <taxon>Tetramitia</taxon>
        <taxon>Eutetramitia</taxon>
        <taxon>Vahlkampfiidae</taxon>
        <taxon>Naegleria</taxon>
    </lineage>
</organism>
<evidence type="ECO:0000256" key="2">
    <source>
        <dbReference type="SAM" id="SignalP"/>
    </source>
</evidence>
<keyword evidence="1" id="KW-0245">EGF-like domain</keyword>
<proteinExistence type="predicted"/>
<name>D2W4Y2_NAEGR</name>
<dbReference type="AlphaFoldDB" id="D2W4Y2"/>
<dbReference type="RefSeq" id="XP_002668614.1">
    <property type="nucleotide sequence ID" value="XM_002668568.1"/>
</dbReference>
<dbReference type="PROSITE" id="PS50026">
    <property type="entry name" value="EGF_3"/>
    <property type="match status" value="1"/>
</dbReference>
<dbReference type="EMBL" id="GG738999">
    <property type="protein sequence ID" value="EFC35870.1"/>
    <property type="molecule type" value="Genomic_DNA"/>
</dbReference>
<evidence type="ECO:0000256" key="1">
    <source>
        <dbReference type="PROSITE-ProRule" id="PRU00076"/>
    </source>
</evidence>
<feature type="signal peptide" evidence="2">
    <location>
        <begin position="1"/>
        <end position="31"/>
    </location>
</feature>
<evidence type="ECO:0000313" key="5">
    <source>
        <dbReference type="Proteomes" id="UP000006671"/>
    </source>
</evidence>
<dbReference type="InParanoid" id="D2W4Y2"/>
<dbReference type="PROSITE" id="PS00022">
    <property type="entry name" value="EGF_1"/>
    <property type="match status" value="1"/>
</dbReference>
<dbReference type="KEGG" id="ngr:NAEGRDRAFT_76470"/>
<feature type="chain" id="PRO_5003038984" evidence="2">
    <location>
        <begin position="32"/>
        <end position="587"/>
    </location>
</feature>
<dbReference type="PROSITE" id="PS01186">
    <property type="entry name" value="EGF_2"/>
    <property type="match status" value="1"/>
</dbReference>
<dbReference type="VEuPathDB" id="AmoebaDB:NAEGRDRAFT_76470"/>
<dbReference type="InterPro" id="IPR000742">
    <property type="entry name" value="EGF"/>
</dbReference>
<feature type="domain" description="EGF-like" evidence="3">
    <location>
        <begin position="540"/>
        <end position="573"/>
    </location>
</feature>
<keyword evidence="5" id="KW-1185">Reference proteome</keyword>
<reference evidence="4 5" key="1">
    <citation type="journal article" date="2010" name="Cell">
        <title>The genome of Naegleria gruberi illuminates early eukaryotic versatility.</title>
        <authorList>
            <person name="Fritz-Laylin L.K."/>
            <person name="Prochnik S.E."/>
            <person name="Ginger M.L."/>
            <person name="Dacks J.B."/>
            <person name="Carpenter M.L."/>
            <person name="Field M.C."/>
            <person name="Kuo A."/>
            <person name="Paredez A."/>
            <person name="Chapman J."/>
            <person name="Pham J."/>
            <person name="Shu S."/>
            <person name="Neupane R."/>
            <person name="Cipriano M."/>
            <person name="Mancuso J."/>
            <person name="Tu H."/>
            <person name="Salamov A."/>
            <person name="Lindquist E."/>
            <person name="Shapiro H."/>
            <person name="Lucas S."/>
            <person name="Grigoriev I.V."/>
            <person name="Cande W.Z."/>
            <person name="Fulton C."/>
            <person name="Rokhsar D.S."/>
            <person name="Dawson S.C."/>
        </authorList>
    </citation>
    <scope>NUCLEOTIDE SEQUENCE [LARGE SCALE GENOMIC DNA]</scope>
    <source>
        <strain evidence="4 5">NEG-M</strain>
    </source>
</reference>
<gene>
    <name evidence="4" type="ORF">NAEGRDRAFT_76470</name>
</gene>
<dbReference type="GeneID" id="8860659"/>
<dbReference type="Gene3D" id="2.10.25.10">
    <property type="entry name" value="Laminin"/>
    <property type="match status" value="1"/>
</dbReference>
<keyword evidence="2" id="KW-0732">Signal</keyword>
<keyword evidence="1" id="KW-1015">Disulfide bond</keyword>
<dbReference type="OrthoDB" id="10045365at2759"/>
<protein>
    <submittedName>
        <fullName evidence="4">Predicted protein</fullName>
    </submittedName>
</protein>
<dbReference type="Proteomes" id="UP000006671">
    <property type="component" value="Unassembled WGS sequence"/>
</dbReference>
<comment type="caution">
    <text evidence="1">Lacks conserved residue(s) required for the propagation of feature annotation.</text>
</comment>
<sequence length="587" mass="64068">MAIVPGRTATIASLMIIVLWYCLCTQHSIEASKPVIGVVSTVGTEDNFRTLFDSYPNYFGYSGYWGIFNGFQSGTIFFNEKTKLDGLNPSFFVCLVWYAWYGPPNEIIAKECIYSSKQLEIFSPTASVTGPFVTVRNAGSVEITQFEQKITFPPGSFILRLCVDPAQLAIGVYVVHSADKFVAWSSITSLADNIQKIENTLIVVGYAECSNSQENPDILTFEDKSVLTLPTQCDLTPFAALVTVSLDSMTLGKKQVLQQGGTGTSVIKKVIKSSASSFWVCGSFHGEITFGGDQISAIHQTPFFSYYEINSTNIQPFKVKHTTTIANYQNDVDVYDMKIITAQGKVEIYIVGSVVIPTESRKSFLMFYLKNGTNTPTEAKNLVIDGDVVFTGIDTNKNDQEIIVSGHFAGTIQIGSTKLTSTGGRDIVIAAFKRTTLDAVWAIKEGGSKDDYSYGVKNNNNQFISIFGTLGLNPKFDGKNVSVSTASNGFVAYLTDPNYCYGIASNSETVCNGHGQCQEDGSCLCSSGFGDQCQFPTCNEIHFNEPNVCNGYGNCTSYDNCSCNAGWSGQYCTDFFTCYSIASYNSS</sequence>
<accession>D2W4Y2</accession>
<evidence type="ECO:0000313" key="4">
    <source>
        <dbReference type="EMBL" id="EFC35870.1"/>
    </source>
</evidence>
<evidence type="ECO:0000259" key="3">
    <source>
        <dbReference type="PROSITE" id="PS50026"/>
    </source>
</evidence>
<feature type="non-terminal residue" evidence="4">
    <location>
        <position position="587"/>
    </location>
</feature>
<dbReference type="STRING" id="5762.D2W4Y2"/>
<feature type="disulfide bond" evidence="1">
    <location>
        <begin position="563"/>
        <end position="572"/>
    </location>
</feature>